<dbReference type="OrthoDB" id="9974999at2759"/>
<dbReference type="EMBL" id="CAJNOJ010000006">
    <property type="protein sequence ID" value="CAF0754536.1"/>
    <property type="molecule type" value="Genomic_DNA"/>
</dbReference>
<dbReference type="Proteomes" id="UP000663828">
    <property type="component" value="Unassembled WGS sequence"/>
</dbReference>
<gene>
    <name evidence="1" type="ORF">EDS130_LOCUS2471</name>
    <name evidence="2" type="ORF">XAT740_LOCUS7337</name>
</gene>
<evidence type="ECO:0000313" key="2">
    <source>
        <dbReference type="EMBL" id="CAF0887655.1"/>
    </source>
</evidence>
<organism evidence="2 3">
    <name type="scientific">Adineta ricciae</name>
    <name type="common">Rotifer</name>
    <dbReference type="NCBI Taxonomy" id="249248"/>
    <lineage>
        <taxon>Eukaryota</taxon>
        <taxon>Metazoa</taxon>
        <taxon>Spiralia</taxon>
        <taxon>Gnathifera</taxon>
        <taxon>Rotifera</taxon>
        <taxon>Eurotatoria</taxon>
        <taxon>Bdelloidea</taxon>
        <taxon>Adinetida</taxon>
        <taxon>Adinetidae</taxon>
        <taxon>Adineta</taxon>
    </lineage>
</organism>
<reference evidence="2" key="1">
    <citation type="submission" date="2021-02" db="EMBL/GenBank/DDBJ databases">
        <authorList>
            <person name="Nowell W R."/>
        </authorList>
    </citation>
    <scope>NUCLEOTIDE SEQUENCE</scope>
</reference>
<name>A0A813YQX1_ADIRI</name>
<evidence type="ECO:0000313" key="1">
    <source>
        <dbReference type="EMBL" id="CAF0754536.1"/>
    </source>
</evidence>
<dbReference type="AlphaFoldDB" id="A0A813YQX1"/>
<protein>
    <submittedName>
        <fullName evidence="2">Uncharacterized protein</fullName>
    </submittedName>
</protein>
<accession>A0A813YQX1</accession>
<evidence type="ECO:0000313" key="3">
    <source>
        <dbReference type="Proteomes" id="UP000663828"/>
    </source>
</evidence>
<dbReference type="Proteomes" id="UP000663852">
    <property type="component" value="Unassembled WGS sequence"/>
</dbReference>
<sequence>MSLGGTHVPGDFLCEDVLLELFQYFYVDELFYAFDGIINHFSSLLTICNVALHVRNVNTDFRKHILPYIEPKNVLSIRIPNMYQMASVDLSQFKCLGLLVLHNVTDHNWPRNLPRNIKSLIIHVRSKHRNKVLEKALALDSVQRLEFNSTCLHFGKSSEALHKPSSVKQLIFNSQRCFIDYTFLLINMPDLQLLKANQLFYPHRVDPNPLRFSELHTLDLICKHLDIDEMISFVKNVAACSLRQCRLVNITDSLSSTIAVILISCYFPDFHR</sequence>
<proteinExistence type="predicted"/>
<comment type="caution">
    <text evidence="2">The sequence shown here is derived from an EMBL/GenBank/DDBJ whole genome shotgun (WGS) entry which is preliminary data.</text>
</comment>
<keyword evidence="3" id="KW-1185">Reference proteome</keyword>
<dbReference type="EMBL" id="CAJNOR010000349">
    <property type="protein sequence ID" value="CAF0887655.1"/>
    <property type="molecule type" value="Genomic_DNA"/>
</dbReference>